<comment type="caution">
    <text evidence="1">The sequence shown here is derived from an EMBL/GenBank/DDBJ whole genome shotgun (WGS) entry which is preliminary data.</text>
</comment>
<evidence type="ECO:0000313" key="1">
    <source>
        <dbReference type="EMBL" id="MBC9130851.1"/>
    </source>
</evidence>
<keyword evidence="2" id="KW-1185">Reference proteome</keyword>
<name>A0ABR7QXA0_9GAMM</name>
<reference evidence="1 2" key="1">
    <citation type="submission" date="2020-06" db="EMBL/GenBank/DDBJ databases">
        <title>Frischella cerana isolated from Apis cerana gut homogenate.</title>
        <authorList>
            <person name="Wolter L.A."/>
            <person name="Suenami S."/>
            <person name="Miyazaki R."/>
        </authorList>
    </citation>
    <scope>NUCLEOTIDE SEQUENCE [LARGE SCALE GENOMIC DNA]</scope>
    <source>
        <strain evidence="1 2">Ac13</strain>
    </source>
</reference>
<evidence type="ECO:0000313" key="2">
    <source>
        <dbReference type="Proteomes" id="UP000651208"/>
    </source>
</evidence>
<sequence length="146" mass="17331">MEFSGELYFYYSDKSNETVINLLKLYADKIGYDYNYEINDLDEHSIMFFKNKEMWEYHLEHGYNVDLNGEGCFYINAKMVSLNGKASLYELNGRSNFDPTDTFFVFSKVPYYVLTVPYDIEEDPFSKKIYTDFHNILVMKGIEDKI</sequence>
<organism evidence="1 2">
    <name type="scientific">Frischella japonica</name>
    <dbReference type="NCBI Taxonomy" id="2741544"/>
    <lineage>
        <taxon>Bacteria</taxon>
        <taxon>Pseudomonadati</taxon>
        <taxon>Pseudomonadota</taxon>
        <taxon>Gammaproteobacteria</taxon>
        <taxon>Orbales</taxon>
        <taxon>Orbaceae</taxon>
        <taxon>Frischella</taxon>
    </lineage>
</organism>
<proteinExistence type="predicted"/>
<protein>
    <submittedName>
        <fullName evidence="1">Uncharacterized protein</fullName>
    </submittedName>
</protein>
<accession>A0ABR7QXA0</accession>
<dbReference type="Proteomes" id="UP000651208">
    <property type="component" value="Unassembled WGS sequence"/>
</dbReference>
<gene>
    <name evidence="1" type="ORF">FcAc13_05955</name>
</gene>
<dbReference type="EMBL" id="JABURY010000015">
    <property type="protein sequence ID" value="MBC9130851.1"/>
    <property type="molecule type" value="Genomic_DNA"/>
</dbReference>
<dbReference type="RefSeq" id="WP_187755301.1">
    <property type="nucleotide sequence ID" value="NZ_JABURY010000015.1"/>
</dbReference>